<proteinExistence type="predicted"/>
<gene>
    <name evidence="2" type="ORF">NU887_10950</name>
</gene>
<dbReference type="RefSeq" id="WP_258423409.1">
    <property type="nucleotide sequence ID" value="NZ_JANSUY010000007.1"/>
</dbReference>
<organism evidence="2 3">
    <name type="scientific">Aquiflexum gelatinilyticum</name>
    <dbReference type="NCBI Taxonomy" id="2961943"/>
    <lineage>
        <taxon>Bacteria</taxon>
        <taxon>Pseudomonadati</taxon>
        <taxon>Bacteroidota</taxon>
        <taxon>Cytophagia</taxon>
        <taxon>Cytophagales</taxon>
        <taxon>Cyclobacteriaceae</taxon>
        <taxon>Aquiflexum</taxon>
    </lineage>
</organism>
<evidence type="ECO:0000313" key="3">
    <source>
        <dbReference type="Proteomes" id="UP001142175"/>
    </source>
</evidence>
<dbReference type="EMBL" id="JANSUY010000007">
    <property type="protein sequence ID" value="MCR9015555.1"/>
    <property type="molecule type" value="Genomic_DNA"/>
</dbReference>
<comment type="caution">
    <text evidence="2">The sequence shown here is derived from an EMBL/GenBank/DDBJ whole genome shotgun (WGS) entry which is preliminary data.</text>
</comment>
<name>A0A9X2P887_9BACT</name>
<keyword evidence="3" id="KW-1185">Reference proteome</keyword>
<evidence type="ECO:0000313" key="2">
    <source>
        <dbReference type="EMBL" id="MCR9015555.1"/>
    </source>
</evidence>
<protein>
    <recommendedName>
        <fullName evidence="1">YopA central domain-containing protein</fullName>
    </recommendedName>
</protein>
<evidence type="ECO:0000259" key="1">
    <source>
        <dbReference type="Pfam" id="PF26308"/>
    </source>
</evidence>
<sequence>MSNLISPTLLMRKPNEKKVIFNGFCNLIHKENTIKTKVKIFYEWIPDIKIKIHIKNIPFIMAHSFADSGVIKGPNFEITKFFISSIRGFINADVTGYLDGNFKIGDIKEKQKIFKIDFTLLNLKSYFGKNFFYENSKGKHWSRGELKFFSNSTELNIHQYFKEETQQDLLNKYGGFLSTHGGCIIFKEGINQFEYSYFIKRIGLFFSFINGRRSYPNFLKIYDINGKLILRDYTTYFVDKNKYVSSWIPQIIDADFQDLWPNFLELTESEDDFERMDLIIHWYLEALNNSGFINGSIILIQNSYELLFNWIFNEEKIIISSDSLEKIRASDKLRLLLDKFDLEFNLPEKYLEKYKDEIKKDPTLKDFPYQFTEFRNHFVHFKMSKKSKLNNRPEGFSWSLLNTSIFNLEQIILKILRYKGKIRSRVHKNLWRGTNEIDLK</sequence>
<accession>A0A9X2P887</accession>
<dbReference type="Pfam" id="PF26308">
    <property type="entry name" value="YopA_M"/>
    <property type="match status" value="1"/>
</dbReference>
<feature type="domain" description="YopA central" evidence="1">
    <location>
        <begin position="110"/>
        <end position="244"/>
    </location>
</feature>
<reference evidence="2" key="1">
    <citation type="submission" date="2022-08" db="EMBL/GenBank/DDBJ databases">
        <authorList>
            <person name="Zhang D."/>
        </authorList>
    </citation>
    <scope>NUCLEOTIDE SEQUENCE</scope>
    <source>
        <strain evidence="2">XJ19-11</strain>
    </source>
</reference>
<dbReference type="Proteomes" id="UP001142175">
    <property type="component" value="Unassembled WGS sequence"/>
</dbReference>
<dbReference type="InterPro" id="IPR058684">
    <property type="entry name" value="YopA_M"/>
</dbReference>
<dbReference type="AlphaFoldDB" id="A0A9X2P887"/>